<dbReference type="PANTHER" id="PTHR33573:SF38">
    <property type="entry name" value="CASP-LIKE PROTEIN 4A1"/>
    <property type="match status" value="1"/>
</dbReference>
<evidence type="ECO:0000259" key="10">
    <source>
        <dbReference type="Pfam" id="PF04535"/>
    </source>
</evidence>
<evidence type="ECO:0000256" key="9">
    <source>
        <dbReference type="SAM" id="MobiDB-lite"/>
    </source>
</evidence>
<keyword evidence="6 8" id="KW-1133">Transmembrane helix</keyword>
<keyword evidence="5 8" id="KW-0812">Transmembrane</keyword>
<organism evidence="11 12">
    <name type="scientific">Erythroxylum novogranatense</name>
    <dbReference type="NCBI Taxonomy" id="1862640"/>
    <lineage>
        <taxon>Eukaryota</taxon>
        <taxon>Viridiplantae</taxon>
        <taxon>Streptophyta</taxon>
        <taxon>Embryophyta</taxon>
        <taxon>Tracheophyta</taxon>
        <taxon>Spermatophyta</taxon>
        <taxon>Magnoliopsida</taxon>
        <taxon>eudicotyledons</taxon>
        <taxon>Gunneridae</taxon>
        <taxon>Pentapetalae</taxon>
        <taxon>rosids</taxon>
        <taxon>fabids</taxon>
        <taxon>Malpighiales</taxon>
        <taxon>Erythroxylaceae</taxon>
        <taxon>Erythroxylum</taxon>
    </lineage>
</organism>
<feature type="transmembrane region" description="Helical" evidence="8">
    <location>
        <begin position="207"/>
        <end position="229"/>
    </location>
</feature>
<evidence type="ECO:0000313" key="12">
    <source>
        <dbReference type="Proteomes" id="UP001159364"/>
    </source>
</evidence>
<evidence type="ECO:0000256" key="1">
    <source>
        <dbReference type="ARBA" id="ARBA00004651"/>
    </source>
</evidence>
<dbReference type="PANTHER" id="PTHR33573">
    <property type="entry name" value="CASP-LIKE PROTEIN 4A4"/>
    <property type="match status" value="1"/>
</dbReference>
<dbReference type="Proteomes" id="UP001159364">
    <property type="component" value="Linkage Group LG11"/>
</dbReference>
<feature type="transmembrane region" description="Helical" evidence="8">
    <location>
        <begin position="128"/>
        <end position="150"/>
    </location>
</feature>
<dbReference type="InterPro" id="IPR006702">
    <property type="entry name" value="CASP_dom"/>
</dbReference>
<dbReference type="AlphaFoldDB" id="A0AAV8SD44"/>
<gene>
    <name evidence="11" type="ORF">K2173_014032</name>
</gene>
<reference evidence="11 12" key="1">
    <citation type="submission" date="2021-09" db="EMBL/GenBank/DDBJ databases">
        <title>Genomic insights and catalytic innovation underlie evolution of tropane alkaloids biosynthesis.</title>
        <authorList>
            <person name="Wang Y.-J."/>
            <person name="Tian T."/>
            <person name="Huang J.-P."/>
            <person name="Huang S.-X."/>
        </authorList>
    </citation>
    <scope>NUCLEOTIDE SEQUENCE [LARGE SCALE GENOMIC DNA]</scope>
    <source>
        <strain evidence="11">KIB-2018</strain>
        <tissue evidence="11">Leaf</tissue>
    </source>
</reference>
<feature type="transmembrane region" description="Helical" evidence="8">
    <location>
        <begin position="171"/>
        <end position="187"/>
    </location>
</feature>
<keyword evidence="7 8" id="KW-0472">Membrane</keyword>
<dbReference type="EMBL" id="JAIWQS010000011">
    <property type="protein sequence ID" value="KAJ8750117.1"/>
    <property type="molecule type" value="Genomic_DNA"/>
</dbReference>
<comment type="similarity">
    <text evidence="2 8">Belongs to the Casparian strip membrane proteins (CASP) family.</text>
</comment>
<feature type="region of interest" description="Disordered" evidence="9">
    <location>
        <begin position="1"/>
        <end position="72"/>
    </location>
</feature>
<comment type="subunit">
    <text evidence="3 8">Homodimer and heterodimers.</text>
</comment>
<evidence type="ECO:0000256" key="5">
    <source>
        <dbReference type="ARBA" id="ARBA00022692"/>
    </source>
</evidence>
<proteinExistence type="inferred from homology"/>
<feature type="domain" description="Casparian strip membrane protein" evidence="10">
    <location>
        <begin position="84"/>
        <end position="216"/>
    </location>
</feature>
<accession>A0AAV8SD44</accession>
<feature type="compositionally biased region" description="Basic and acidic residues" evidence="9">
    <location>
        <begin position="45"/>
        <end position="63"/>
    </location>
</feature>
<evidence type="ECO:0000256" key="2">
    <source>
        <dbReference type="ARBA" id="ARBA00007651"/>
    </source>
</evidence>
<comment type="caution">
    <text evidence="11">The sequence shown here is derived from an EMBL/GenBank/DDBJ whole genome shotgun (WGS) entry which is preliminary data.</text>
</comment>
<evidence type="ECO:0000256" key="3">
    <source>
        <dbReference type="ARBA" id="ARBA00011489"/>
    </source>
</evidence>
<dbReference type="GO" id="GO:0005886">
    <property type="term" value="C:plasma membrane"/>
    <property type="evidence" value="ECO:0007669"/>
    <property type="project" value="UniProtKB-SubCell"/>
</dbReference>
<keyword evidence="4 8" id="KW-1003">Cell membrane</keyword>
<evidence type="ECO:0000313" key="11">
    <source>
        <dbReference type="EMBL" id="KAJ8750117.1"/>
    </source>
</evidence>
<feature type="compositionally biased region" description="Low complexity" evidence="9">
    <location>
        <begin position="10"/>
        <end position="27"/>
    </location>
</feature>
<dbReference type="Pfam" id="PF04535">
    <property type="entry name" value="CASP_dom"/>
    <property type="match status" value="1"/>
</dbReference>
<evidence type="ECO:0000256" key="6">
    <source>
        <dbReference type="ARBA" id="ARBA00022989"/>
    </source>
</evidence>
<comment type="subcellular location">
    <subcellularLocation>
        <location evidence="1 8">Cell membrane</location>
        <topology evidence="1 8">Multi-pass membrane protein</topology>
    </subcellularLocation>
</comment>
<name>A0AAV8SD44_9ROSI</name>
<evidence type="ECO:0000256" key="8">
    <source>
        <dbReference type="RuleBase" id="RU361233"/>
    </source>
</evidence>
<sequence length="232" mass="25383">MYSPSPPHVLDSPPESSLSSDHGLSPPDTKPKKPPSPVAVQPTKSESRGKDAEVVGHSEEGGGGRRQRPNLSLLRQGKREAIKRRALLGFRILGFVFCLVSFSVLAADKNQGWALDSFHHYKEFRYCLTVNVIGFVYSGVQAYDLAYSLTAGKQSVRSQLRYLFDFSSDQVLAYLLLSAASSAAFRVEDWESNWGEDKFPTMAKGSVALSLLAFLAFALSSLISGCTLFTPL</sequence>
<evidence type="ECO:0000256" key="4">
    <source>
        <dbReference type="ARBA" id="ARBA00022475"/>
    </source>
</evidence>
<keyword evidence="12" id="KW-1185">Reference proteome</keyword>
<feature type="transmembrane region" description="Helical" evidence="8">
    <location>
        <begin position="88"/>
        <end position="108"/>
    </location>
</feature>
<protein>
    <recommendedName>
        <fullName evidence="8">CASP-like protein</fullName>
    </recommendedName>
</protein>
<evidence type="ECO:0000256" key="7">
    <source>
        <dbReference type="ARBA" id="ARBA00023136"/>
    </source>
</evidence>